<sequence length="109" mass="12008">MPSSKLNEVKMAMGEEAWTRRQIQFGSPGNTSQPGAPRPPPRPYKIYKPKDWLVVISYWRPTPIQATTTTTTTTTITTTTTTTTITTTTTTTTTITTTTTTITTTTTMD</sequence>
<reference evidence="2" key="1">
    <citation type="submission" date="2023-11" db="EMBL/GenBank/DDBJ databases">
        <title>Genome assemblies of two species of porcelain crab, Petrolisthes cinctipes and Petrolisthes manimaculis (Anomura: Porcellanidae).</title>
        <authorList>
            <person name="Angst P."/>
        </authorList>
    </citation>
    <scope>NUCLEOTIDE SEQUENCE</scope>
    <source>
        <strain evidence="2">PB745_02</strain>
        <tissue evidence="2">Gill</tissue>
    </source>
</reference>
<dbReference type="AlphaFoldDB" id="A0AAE1PPB1"/>
<proteinExistence type="predicted"/>
<evidence type="ECO:0000313" key="3">
    <source>
        <dbReference type="Proteomes" id="UP001292094"/>
    </source>
</evidence>
<keyword evidence="3" id="KW-1185">Reference proteome</keyword>
<name>A0AAE1PPB1_9EUCA</name>
<organism evidence="2 3">
    <name type="scientific">Petrolisthes manimaculis</name>
    <dbReference type="NCBI Taxonomy" id="1843537"/>
    <lineage>
        <taxon>Eukaryota</taxon>
        <taxon>Metazoa</taxon>
        <taxon>Ecdysozoa</taxon>
        <taxon>Arthropoda</taxon>
        <taxon>Crustacea</taxon>
        <taxon>Multicrustacea</taxon>
        <taxon>Malacostraca</taxon>
        <taxon>Eumalacostraca</taxon>
        <taxon>Eucarida</taxon>
        <taxon>Decapoda</taxon>
        <taxon>Pleocyemata</taxon>
        <taxon>Anomura</taxon>
        <taxon>Galatheoidea</taxon>
        <taxon>Porcellanidae</taxon>
        <taxon>Petrolisthes</taxon>
    </lineage>
</organism>
<evidence type="ECO:0000313" key="2">
    <source>
        <dbReference type="EMBL" id="KAK4311889.1"/>
    </source>
</evidence>
<dbReference type="EMBL" id="JAWZYT010001467">
    <property type="protein sequence ID" value="KAK4311889.1"/>
    <property type="molecule type" value="Genomic_DNA"/>
</dbReference>
<protein>
    <submittedName>
        <fullName evidence="2">Uncharacterized protein</fullName>
    </submittedName>
</protein>
<accession>A0AAE1PPB1</accession>
<comment type="caution">
    <text evidence="2">The sequence shown here is derived from an EMBL/GenBank/DDBJ whole genome shotgun (WGS) entry which is preliminary data.</text>
</comment>
<gene>
    <name evidence="2" type="ORF">Pmani_016637</name>
</gene>
<evidence type="ECO:0000256" key="1">
    <source>
        <dbReference type="SAM" id="MobiDB-lite"/>
    </source>
</evidence>
<dbReference type="Proteomes" id="UP001292094">
    <property type="component" value="Unassembled WGS sequence"/>
</dbReference>
<feature type="compositionally biased region" description="Polar residues" evidence="1">
    <location>
        <begin position="21"/>
        <end position="34"/>
    </location>
</feature>
<feature type="region of interest" description="Disordered" evidence="1">
    <location>
        <begin position="1"/>
        <end position="44"/>
    </location>
</feature>